<reference evidence="3" key="1">
    <citation type="submission" date="2016-03" db="EMBL/GenBank/DDBJ databases">
        <title>Mechanisms controlling the formation of the plant cell surface in tip-growing cells are functionally conserved among land plants.</title>
        <authorList>
            <person name="Honkanen S."/>
            <person name="Jones V.A."/>
            <person name="Morieri G."/>
            <person name="Champion C."/>
            <person name="Hetherington A.J."/>
            <person name="Kelly S."/>
            <person name="Saint-Marcoux D."/>
            <person name="Proust H."/>
            <person name="Prescott H."/>
            <person name="Dolan L."/>
        </authorList>
    </citation>
    <scope>NUCLEOTIDE SEQUENCE [LARGE SCALE GENOMIC DNA]</scope>
    <source>
        <tissue evidence="3">Whole gametophyte</tissue>
    </source>
</reference>
<feature type="region of interest" description="Disordered" evidence="1">
    <location>
        <begin position="382"/>
        <end position="417"/>
    </location>
</feature>
<feature type="compositionally biased region" description="Basic and acidic residues" evidence="1">
    <location>
        <begin position="635"/>
        <end position="645"/>
    </location>
</feature>
<feature type="compositionally biased region" description="Basic and acidic residues" evidence="1">
    <location>
        <begin position="395"/>
        <end position="408"/>
    </location>
</feature>
<comment type="caution">
    <text evidence="3">The sequence shown here is derived from an EMBL/GenBank/DDBJ whole genome shotgun (WGS) entry which is preliminary data.</text>
</comment>
<dbReference type="EMBL" id="LVLJ01003911">
    <property type="protein sequence ID" value="OAE19211.1"/>
    <property type="molecule type" value="Genomic_DNA"/>
</dbReference>
<dbReference type="PANTHER" id="PTHR34786">
    <property type="entry name" value="OS09G0504900 PROTEIN"/>
    <property type="match status" value="1"/>
</dbReference>
<evidence type="ECO:0000313" key="4">
    <source>
        <dbReference type="Proteomes" id="UP000077202"/>
    </source>
</evidence>
<dbReference type="Pfam" id="PF14780">
    <property type="entry name" value="NEPRO_N"/>
    <property type="match status" value="1"/>
</dbReference>
<feature type="region of interest" description="Disordered" evidence="1">
    <location>
        <begin position="616"/>
        <end position="689"/>
    </location>
</feature>
<accession>A0A176VFX2</accession>
<keyword evidence="4" id="KW-1185">Reference proteome</keyword>
<evidence type="ECO:0000259" key="2">
    <source>
        <dbReference type="Pfam" id="PF14780"/>
    </source>
</evidence>
<sequence length="706" mass="77830">MKSEWGWRRRSGVCDGEEVESFSATGLNFPSLGKNPGFCLHPPASLEKLDAAVDEGERETVLEGLRVEARQVQCRLKEQLVQFRTDVDIFMRLMYRNKNQHRHALYYRRLSQVKRDLRLLDYAELDRTVEGFTRWTFPFKQSRANVYQRASEINNVSPSLCTLLSAVRILNQIDEPILAASTPILGLLSQSYFMNLGLTIFAAIARLRILAVQVRFELATVYNLLSVFSNEEQKLYLKYQSRLVPVEACPRRLPSHLECHWQNGQLSVTEIDPPTELVQAAPVAMPLSIGVLFVDDRKSLAVSKDIAAVPTIAAVPPVVDEQDHRRGGSWNVFDRNRVKYDVRLPAITAKGEDLLSRHLKAVFPKAADAVILSHEGEPGVVSVPGELSDPVYASKNEDRESEVKKEGHTQNTGGVDPDVASVERLDEIPGDGIKDISSQPLEESSIIITSTPGANAEKGPVVSFAASDASINKSVVNDKQSKPPGSMNGTRRSVAYVSVLPEFLREKRKEVSREVESNLSTTVVDLHMTSPTAGENGASIVVTSASVAVKETVTQCADEVGESKTICLQQAMIEQDLKDSKSESGTILIERLDGSNGTGKLMLGSKRPVAEIYRSESLTDMDGNSDQEASGPGTKVDDLKVIDSKNRKKKRRKGKGKGASIGDIEKQVDTKIDSSEKKQDKEEVSNEKISKTKQVGDLFNMLLGDL</sequence>
<evidence type="ECO:0000256" key="1">
    <source>
        <dbReference type="SAM" id="MobiDB-lite"/>
    </source>
</evidence>
<feature type="compositionally biased region" description="Basic residues" evidence="1">
    <location>
        <begin position="646"/>
        <end position="656"/>
    </location>
</feature>
<name>A0A176VFX2_MARPO</name>
<organism evidence="3 4">
    <name type="scientific">Marchantia polymorpha subsp. ruderalis</name>
    <dbReference type="NCBI Taxonomy" id="1480154"/>
    <lineage>
        <taxon>Eukaryota</taxon>
        <taxon>Viridiplantae</taxon>
        <taxon>Streptophyta</taxon>
        <taxon>Embryophyta</taxon>
        <taxon>Marchantiophyta</taxon>
        <taxon>Marchantiopsida</taxon>
        <taxon>Marchantiidae</taxon>
        <taxon>Marchantiales</taxon>
        <taxon>Marchantiaceae</taxon>
        <taxon>Marchantia</taxon>
    </lineage>
</organism>
<feature type="compositionally biased region" description="Polar residues" evidence="1">
    <location>
        <begin position="616"/>
        <end position="628"/>
    </location>
</feature>
<feature type="domain" description="Nucleolus and neural progenitor protein-like N-terminal" evidence="2">
    <location>
        <begin position="48"/>
        <end position="225"/>
    </location>
</feature>
<dbReference type="Proteomes" id="UP000077202">
    <property type="component" value="Unassembled WGS sequence"/>
</dbReference>
<proteinExistence type="predicted"/>
<dbReference type="AlphaFoldDB" id="A0A176VFX2"/>
<feature type="compositionally biased region" description="Basic and acidic residues" evidence="1">
    <location>
        <begin position="663"/>
        <end position="689"/>
    </location>
</feature>
<dbReference type="PANTHER" id="PTHR34786:SF1">
    <property type="entry name" value="OS09G0504900 PROTEIN"/>
    <property type="match status" value="1"/>
</dbReference>
<gene>
    <name evidence="3" type="ORF">AXG93_4751s1160</name>
</gene>
<protein>
    <recommendedName>
        <fullName evidence="2">Nucleolus and neural progenitor protein-like N-terminal domain-containing protein</fullName>
    </recommendedName>
</protein>
<evidence type="ECO:0000313" key="3">
    <source>
        <dbReference type="EMBL" id="OAE19211.1"/>
    </source>
</evidence>
<dbReference type="InterPro" id="IPR027951">
    <property type="entry name" value="Nepro_N"/>
</dbReference>